<evidence type="ECO:0000256" key="1">
    <source>
        <dbReference type="ARBA" id="ARBA00004141"/>
    </source>
</evidence>
<evidence type="ECO:0000313" key="6">
    <source>
        <dbReference type="Proteomes" id="UP000095283"/>
    </source>
</evidence>
<dbReference type="WBParaSite" id="Hba_19162">
    <property type="protein sequence ID" value="Hba_19162"/>
    <property type="gene ID" value="Hba_19162"/>
</dbReference>
<dbReference type="PROSITE" id="PS00217">
    <property type="entry name" value="SUGAR_TRANSPORT_2"/>
    <property type="match status" value="1"/>
</dbReference>
<keyword evidence="2 5" id="KW-0812">Transmembrane</keyword>
<dbReference type="InterPro" id="IPR005828">
    <property type="entry name" value="MFS_sugar_transport-like"/>
</dbReference>
<accession>A0A1I7XP98</accession>
<dbReference type="SUPFAM" id="SSF103473">
    <property type="entry name" value="MFS general substrate transporter"/>
    <property type="match status" value="1"/>
</dbReference>
<dbReference type="InterPro" id="IPR036259">
    <property type="entry name" value="MFS_trans_sf"/>
</dbReference>
<dbReference type="Gene3D" id="1.20.1250.20">
    <property type="entry name" value="MFS general substrate transporter like domains"/>
    <property type="match status" value="1"/>
</dbReference>
<feature type="transmembrane region" description="Helical" evidence="5">
    <location>
        <begin position="194"/>
        <end position="215"/>
    </location>
</feature>
<evidence type="ECO:0000256" key="3">
    <source>
        <dbReference type="ARBA" id="ARBA00022989"/>
    </source>
</evidence>
<proteinExistence type="predicted"/>
<evidence type="ECO:0000256" key="4">
    <source>
        <dbReference type="ARBA" id="ARBA00023136"/>
    </source>
</evidence>
<evidence type="ECO:0000256" key="5">
    <source>
        <dbReference type="SAM" id="Phobius"/>
    </source>
</evidence>
<name>A0A1I7XP98_HETBA</name>
<feature type="transmembrane region" description="Helical" evidence="5">
    <location>
        <begin position="136"/>
        <end position="155"/>
    </location>
</feature>
<dbReference type="InterPro" id="IPR005829">
    <property type="entry name" value="Sugar_transporter_CS"/>
</dbReference>
<dbReference type="GO" id="GO:0022857">
    <property type="term" value="F:transmembrane transporter activity"/>
    <property type="evidence" value="ECO:0007669"/>
    <property type="project" value="InterPro"/>
</dbReference>
<organism evidence="6 7">
    <name type="scientific">Heterorhabditis bacteriophora</name>
    <name type="common">Entomopathogenic nematode worm</name>
    <dbReference type="NCBI Taxonomy" id="37862"/>
    <lineage>
        <taxon>Eukaryota</taxon>
        <taxon>Metazoa</taxon>
        <taxon>Ecdysozoa</taxon>
        <taxon>Nematoda</taxon>
        <taxon>Chromadorea</taxon>
        <taxon>Rhabditida</taxon>
        <taxon>Rhabditina</taxon>
        <taxon>Rhabditomorpha</taxon>
        <taxon>Strongyloidea</taxon>
        <taxon>Heterorhabditidae</taxon>
        <taxon>Heterorhabditis</taxon>
    </lineage>
</organism>
<comment type="subcellular location">
    <subcellularLocation>
        <location evidence="1">Membrane</location>
        <topology evidence="1">Multi-pass membrane protein</topology>
    </subcellularLocation>
</comment>
<feature type="transmembrane region" description="Helical" evidence="5">
    <location>
        <begin position="162"/>
        <end position="182"/>
    </location>
</feature>
<dbReference type="GO" id="GO:0016020">
    <property type="term" value="C:membrane"/>
    <property type="evidence" value="ECO:0007669"/>
    <property type="project" value="UniProtKB-SubCell"/>
</dbReference>
<reference evidence="7" key="1">
    <citation type="submission" date="2016-11" db="UniProtKB">
        <authorList>
            <consortium name="WormBaseParasite"/>
        </authorList>
    </citation>
    <scope>IDENTIFICATION</scope>
</reference>
<dbReference type="AlphaFoldDB" id="A0A1I7XP98"/>
<evidence type="ECO:0000256" key="2">
    <source>
        <dbReference type="ARBA" id="ARBA00022692"/>
    </source>
</evidence>
<evidence type="ECO:0000313" key="7">
    <source>
        <dbReference type="WBParaSite" id="Hba_19162"/>
    </source>
</evidence>
<dbReference type="PANTHER" id="PTHR24064">
    <property type="entry name" value="SOLUTE CARRIER FAMILY 22 MEMBER"/>
    <property type="match status" value="1"/>
</dbReference>
<feature type="transmembrane region" description="Helical" evidence="5">
    <location>
        <begin position="313"/>
        <end position="333"/>
    </location>
</feature>
<feature type="transmembrane region" description="Helical" evidence="5">
    <location>
        <begin position="262"/>
        <end position="283"/>
    </location>
</feature>
<feature type="transmembrane region" description="Helical" evidence="5">
    <location>
        <begin position="21"/>
        <end position="41"/>
    </location>
</feature>
<sequence length="404" mass="45498">MCKTELAVKEGLLTPKHMDDFVVLGKYSILVCIMTEIAMLSQLSNTMYMVYAGAAPTIKGCGNLTFSSQEEGCANIHLCGSSEINVHRQFYSINEEWVLYCEDDALVRRSTSMQMFGVMLGSLSMGQISDSFGRKWPSFISLLMMTLLGFASYFCNDLTQFTIIRTIQGVFLGAQSTVSVVYMVENIPKKSRMWISTTISYSPNVLLLGVIAYFFQEWRTLASVVSALTIPALVLILSLNHFACVTVNYANMFNLGSLSGSIYLNSILIGSFRYITNLICGLLDLKLIWFGRKVVIVDSVAANELFPTSVRTLCYSFVQLFSRFGIIIAPYIFTWAETWYLLPYVFLLTIAVLDLILFPYNCSIANLLLQPYSGIASGIEAQTYGKPHHPKEYEYRDRIQINYY</sequence>
<feature type="transmembrane region" description="Helical" evidence="5">
    <location>
        <begin position="339"/>
        <end position="360"/>
    </location>
</feature>
<feature type="transmembrane region" description="Helical" evidence="5">
    <location>
        <begin position="227"/>
        <end position="250"/>
    </location>
</feature>
<keyword evidence="6" id="KW-1185">Reference proteome</keyword>
<protein>
    <submittedName>
        <fullName evidence="7">MFS domain-containing protein</fullName>
    </submittedName>
</protein>
<dbReference type="Pfam" id="PF00083">
    <property type="entry name" value="Sugar_tr"/>
    <property type="match status" value="1"/>
</dbReference>
<keyword evidence="3 5" id="KW-1133">Transmembrane helix</keyword>
<dbReference type="Proteomes" id="UP000095283">
    <property type="component" value="Unplaced"/>
</dbReference>
<keyword evidence="4 5" id="KW-0472">Membrane</keyword>